<gene>
    <name evidence="2" type="primary">PLA2G7</name>
    <name evidence="2" type="ORF">SNEC2469_LOCUS11795</name>
</gene>
<sequence>AVSQNSFVGESLVIQGSLRSQDLEKQNRTNGLVAGGADGFVNHLLFVDYQADSSSYYRTEGFFEDKTSFFEYETNGFFEYKTSFFVDETNSFFEYKTDGFVEHSVYYILAGLVETMSSSTAPTMSSKNENDNYYQDEDASVPPSEQTSWGSSWWTDDGWEDGYDEPSWYEYDETGHEDYYDGEEEYWPEEGEGDPADDHHRADWSYPVKGGKGKRPKGNAMGVGCSVCGSKWHHATSCPVGGKAGKGGFGSKGHEKGNKGGYGKGFRRPWTPKGKGYGKWSPWSSKGSKGKSKGKSKWRGYAEYPDDYNHEKNLAAHFGTDTFAAFPSRSSLRPEVFKMDKDDPEFLGKKSRVTFEDRPDDAEDAQDQNHNNQSSKNLAFNFPVTLYADREHFHMIEGHKRRGLLVDPGASNGLIGSETLRDIVDTCLPEKEKKMIQWSSKVANVSGISGAKDQGTFTADVLGGEGSLCPALLSNPALRKMSSVIYSNFFDNGDGLLACHPRGGEPQGQDVTWSHFRLLLTDSGHYLLPVDRGPNMVSDEAKAKATTFLQSSVDVARKKWKDVRHFFFGARNAELERSEVFFEANEEAKMQEHSVRRDSAEVPEHSVPQVDVNDAAGGQDMSPSRTRHASVRGLFLLSADDPMQTWRAVDEWTLFGNVLVRHHHRPRRALFTPGCTKDCPVSSQLLSGRRETTWCCDGVTKVFKDSWTKANHPHRDLGQLWTGQTKFYLRDEATSPKTVSSIADETGEMPWEDFGEYQKDCFPEHWTSVEVKRHERRYGLLEARQGLRFGIEQPLNSTMFTCKNSPLYDIYDIPGTRKRQQVDQCFHGCANDQGQPIRKATAIVSNVKHYKTAKRCNGHRGRGHVAQGSPALGVNFASKSLVYPRRMCHALVDDVWKSLRSSEVQVKQWPSELLLHANFSGYKCERCQLGRAALPFMEHSLIPGECRHAQRPPGKRRQPLRPADPLSTFKRKAREKDLEGIVLETPADIFLPVQASLYLKYTLLMMVQDSVALFTEAVERQLDYVHWVTDPVHKTMFQEIFQKEMNVKGVACALRPFHCMVPEPKLSSKTSPLRLQIRGDVKRWQIMELEDFRLLSHSQQHQPIEEINWLVTLFGSDPEEKDPSAKVAADEEPGAIPATPTKASHRSKASSSKDVLPEPASKDKVPDDPEEVEEIEETFEGAPQKELKPLYSFKKVFKRLIQIAETATSFAVLPDAVQEAVQQLRKRAEAQRPYKVSIVGWVMDRADGQQVWRRASSSFPQYEEIMEYATLVARHFSDRPFGGVAIGQGVRHLRPPPHSIGVLLLWAQGSEQYASQEHWSSTTLKIKDMVPFPVEDACFVYLFYYNHVGEEVRSMAVKEPSDVIPTVPMELDSLEPAMDTSDLIDHKRKGPETRTVIIGQESKKQRTDSLDSLVLKTLNSEDYDIDYLHQLYWLASRHRKFNLGVQPQLSSACNMALFSLLARIEHLRHANRIVQKAKHPDHLDLGLHYRFLGGKLRLLCIHDASSANKDRNYAQEGILVLLCEDNFFVGKDVYKVEASDSLTANLGGKDTILEKDDTLLENFFLLLFVGYLSDLYVYDISYYDLDFFVFDVNMVTAAYMVFVNYYEFFDLGDYGRDRTRLDESTAKIARLERRI</sequence>
<feature type="non-terminal residue" evidence="2">
    <location>
        <position position="1"/>
    </location>
</feature>
<feature type="compositionally biased region" description="Low complexity" evidence="1">
    <location>
        <begin position="278"/>
        <end position="287"/>
    </location>
</feature>
<feature type="region of interest" description="Disordered" evidence="1">
    <location>
        <begin position="592"/>
        <end position="625"/>
    </location>
</feature>
<feature type="non-terminal residue" evidence="2">
    <location>
        <position position="1635"/>
    </location>
</feature>
<reference evidence="2" key="1">
    <citation type="submission" date="2021-02" db="EMBL/GenBank/DDBJ databases">
        <authorList>
            <person name="Dougan E. K."/>
            <person name="Rhodes N."/>
            <person name="Thang M."/>
            <person name="Chan C."/>
        </authorList>
    </citation>
    <scope>NUCLEOTIDE SEQUENCE</scope>
</reference>
<name>A0A812RC08_9DINO</name>
<feature type="compositionally biased region" description="Gly residues" evidence="1">
    <location>
        <begin position="242"/>
        <end position="251"/>
    </location>
</feature>
<feature type="region of interest" description="Disordered" evidence="1">
    <location>
        <begin position="119"/>
        <end position="151"/>
    </location>
</feature>
<organism evidence="2 3">
    <name type="scientific">Symbiodinium necroappetens</name>
    <dbReference type="NCBI Taxonomy" id="1628268"/>
    <lineage>
        <taxon>Eukaryota</taxon>
        <taxon>Sar</taxon>
        <taxon>Alveolata</taxon>
        <taxon>Dinophyceae</taxon>
        <taxon>Suessiales</taxon>
        <taxon>Symbiodiniaceae</taxon>
        <taxon>Symbiodinium</taxon>
    </lineage>
</organism>
<proteinExistence type="predicted"/>
<evidence type="ECO:0000313" key="2">
    <source>
        <dbReference type="EMBL" id="CAE7429695.1"/>
    </source>
</evidence>
<feature type="compositionally biased region" description="Acidic residues" evidence="1">
    <location>
        <begin position="1168"/>
        <end position="1179"/>
    </location>
</feature>
<feature type="region of interest" description="Disordered" evidence="1">
    <location>
        <begin position="1120"/>
        <end position="1179"/>
    </location>
</feature>
<keyword evidence="3" id="KW-1185">Reference proteome</keyword>
<protein>
    <submittedName>
        <fullName evidence="2">PLA2G7 protein</fullName>
    </submittedName>
</protein>
<feature type="region of interest" description="Disordered" evidence="1">
    <location>
        <begin position="241"/>
        <end position="298"/>
    </location>
</feature>
<evidence type="ECO:0000313" key="3">
    <source>
        <dbReference type="Proteomes" id="UP000601435"/>
    </source>
</evidence>
<feature type="region of interest" description="Disordered" evidence="1">
    <location>
        <begin position="356"/>
        <end position="376"/>
    </location>
</feature>
<accession>A0A812RC08</accession>
<dbReference type="OrthoDB" id="441458at2759"/>
<dbReference type="Proteomes" id="UP000601435">
    <property type="component" value="Unassembled WGS sequence"/>
</dbReference>
<feature type="compositionally biased region" description="Basic and acidic residues" evidence="1">
    <location>
        <begin position="592"/>
        <end position="604"/>
    </location>
</feature>
<dbReference type="EMBL" id="CAJNJA010018722">
    <property type="protein sequence ID" value="CAE7429695.1"/>
    <property type="molecule type" value="Genomic_DNA"/>
</dbReference>
<evidence type="ECO:0000256" key="1">
    <source>
        <dbReference type="SAM" id="MobiDB-lite"/>
    </source>
</evidence>
<comment type="caution">
    <text evidence="2">The sequence shown here is derived from an EMBL/GenBank/DDBJ whole genome shotgun (WGS) entry which is preliminary data.</text>
</comment>
<feature type="compositionally biased region" description="Basic residues" evidence="1">
    <location>
        <begin position="288"/>
        <end position="298"/>
    </location>
</feature>